<proteinExistence type="predicted"/>
<sequence length="193" mass="21630">MSLPSPQSRALAALVNAVLNRELAVRSFEATPGVLTRWRLRLRLHQEHRALTRALRLGMRPERSYAAGHWMVWITREGSVVVTDDLELDILNRQVSLERANEVLEPHGLCLWPTSEDGWTAVLLDTTGRYLASASVGDHGDVRLLSPDHRMLMLTSMRGPDAQGLPQVTCDTRTVSAAQLGEFRPPLVEHRRS</sequence>
<dbReference type="EMBL" id="JACHFN010000005">
    <property type="protein sequence ID" value="MBB5234222.1"/>
    <property type="molecule type" value="Genomic_DNA"/>
</dbReference>
<comment type="caution">
    <text evidence="1">The sequence shown here is derived from an EMBL/GenBank/DDBJ whole genome shotgun (WGS) entry which is preliminary data.</text>
</comment>
<evidence type="ECO:0000313" key="2">
    <source>
        <dbReference type="Proteomes" id="UP000525389"/>
    </source>
</evidence>
<gene>
    <name evidence="1" type="ORF">HNQ09_001660</name>
</gene>
<keyword evidence="2" id="KW-1185">Reference proteome</keyword>
<protein>
    <submittedName>
        <fullName evidence="1">Uncharacterized protein</fullName>
    </submittedName>
</protein>
<dbReference type="Proteomes" id="UP000525389">
    <property type="component" value="Unassembled WGS sequence"/>
</dbReference>
<name>A0A7W8GEL8_9DEIO</name>
<accession>A0A7W8GEL8</accession>
<evidence type="ECO:0000313" key="1">
    <source>
        <dbReference type="EMBL" id="MBB5234222.1"/>
    </source>
</evidence>
<organism evidence="1 2">
    <name type="scientific">Deinococcus budaensis</name>
    <dbReference type="NCBI Taxonomy" id="1665626"/>
    <lineage>
        <taxon>Bacteria</taxon>
        <taxon>Thermotogati</taxon>
        <taxon>Deinococcota</taxon>
        <taxon>Deinococci</taxon>
        <taxon>Deinococcales</taxon>
        <taxon>Deinococcaceae</taxon>
        <taxon>Deinococcus</taxon>
    </lineage>
</organism>
<dbReference type="AlphaFoldDB" id="A0A7W8GEL8"/>
<reference evidence="1 2" key="1">
    <citation type="submission" date="2020-08" db="EMBL/GenBank/DDBJ databases">
        <title>Genomic Encyclopedia of Type Strains, Phase IV (KMG-IV): sequencing the most valuable type-strain genomes for metagenomic binning, comparative biology and taxonomic classification.</title>
        <authorList>
            <person name="Goeker M."/>
        </authorList>
    </citation>
    <scope>NUCLEOTIDE SEQUENCE [LARGE SCALE GENOMIC DNA]</scope>
    <source>
        <strain evidence="1 2">DSM 101791</strain>
    </source>
</reference>
<dbReference type="RefSeq" id="WP_184027789.1">
    <property type="nucleotide sequence ID" value="NZ_JACHFN010000005.1"/>
</dbReference>